<protein>
    <submittedName>
        <fullName evidence="1">Uncharacterized protein</fullName>
    </submittedName>
</protein>
<accession>A0A2P2PMP8</accession>
<proteinExistence type="predicted"/>
<name>A0A2P2PMP8_RHIMU</name>
<evidence type="ECO:0000313" key="1">
    <source>
        <dbReference type="EMBL" id="MBX56047.1"/>
    </source>
</evidence>
<dbReference type="EMBL" id="GGEC01075563">
    <property type="protein sequence ID" value="MBX56047.1"/>
    <property type="molecule type" value="Transcribed_RNA"/>
</dbReference>
<organism evidence="1">
    <name type="scientific">Rhizophora mucronata</name>
    <name type="common">Asiatic mangrove</name>
    <dbReference type="NCBI Taxonomy" id="61149"/>
    <lineage>
        <taxon>Eukaryota</taxon>
        <taxon>Viridiplantae</taxon>
        <taxon>Streptophyta</taxon>
        <taxon>Embryophyta</taxon>
        <taxon>Tracheophyta</taxon>
        <taxon>Spermatophyta</taxon>
        <taxon>Magnoliopsida</taxon>
        <taxon>eudicotyledons</taxon>
        <taxon>Gunneridae</taxon>
        <taxon>Pentapetalae</taxon>
        <taxon>rosids</taxon>
        <taxon>fabids</taxon>
        <taxon>Malpighiales</taxon>
        <taxon>Rhizophoraceae</taxon>
        <taxon>Rhizophora</taxon>
    </lineage>
</organism>
<dbReference type="AlphaFoldDB" id="A0A2P2PMP8"/>
<reference evidence="1" key="1">
    <citation type="submission" date="2018-02" db="EMBL/GenBank/DDBJ databases">
        <title>Rhizophora mucronata_Transcriptome.</title>
        <authorList>
            <person name="Meera S.P."/>
            <person name="Sreeshan A."/>
            <person name="Augustine A."/>
        </authorList>
    </citation>
    <scope>NUCLEOTIDE SEQUENCE</scope>
    <source>
        <tissue evidence="1">Leaf</tissue>
    </source>
</reference>
<sequence length="22" mass="2415">MQFVNSTPPQNTIGVLPYVIVP</sequence>